<dbReference type="Proteomes" id="UP000076563">
    <property type="component" value="Unassembled WGS sequence"/>
</dbReference>
<comment type="caution">
    <text evidence="1">The sequence shown here is derived from an EMBL/GenBank/DDBJ whole genome shotgun (WGS) entry which is preliminary data.</text>
</comment>
<gene>
    <name evidence="1" type="ORF">AV654_01520</name>
</gene>
<proteinExistence type="predicted"/>
<protein>
    <recommendedName>
        <fullName evidence="3">Bacteriocin maturation protein</fullName>
    </recommendedName>
</protein>
<evidence type="ECO:0008006" key="3">
    <source>
        <dbReference type="Google" id="ProtNLM"/>
    </source>
</evidence>
<dbReference type="AlphaFoldDB" id="A0A165RE61"/>
<name>A0A165RE61_9BACL</name>
<organism evidence="1 2">
    <name type="scientific">Paenibacillus elgii</name>
    <dbReference type="NCBI Taxonomy" id="189691"/>
    <lineage>
        <taxon>Bacteria</taxon>
        <taxon>Bacillati</taxon>
        <taxon>Bacillota</taxon>
        <taxon>Bacilli</taxon>
        <taxon>Bacillales</taxon>
        <taxon>Paenibacillaceae</taxon>
        <taxon>Paenibacillus</taxon>
    </lineage>
</organism>
<dbReference type="EMBL" id="LQRA01000044">
    <property type="protein sequence ID" value="KZE81202.1"/>
    <property type="molecule type" value="Genomic_DNA"/>
</dbReference>
<sequence length="541" mass="59206">MQENTFLSPFQPARQAKILAVGSGSFLLSLVTALFESGLSKFDVLLTDSAAAHWQRLAECVEQARAAHPEASAKEINFPKNAKSPWREAVRPYDAVLFVSHKSRIEELQVLHAACREEKKAFLPAIRAGQVGLAGPLVHPDSKGCWESSWRRIHQCALIKDAHSHIFSSEAGALLANVIAFDLAKSVTGAAKPELKDQIFCLDLRTLEGSYYSFIPHPLITGLRPIKQIQDLHEQIGRSTGRNVSNGLFSFFNGLTSAVSGIFHTWEEGELGQLPLFQCLVQPVDPLSDGPADLLPEMTCAGFTHGEARREAGLSGIEAYVSRLASRALTTPASNQSSDYHKIGSQEHVGIGAGETIDEAVCRGLQQWLEEDLTRQVSAGWKPSVIPAKLGEMEDERCRYYLQALTEMQGTPVIGLGEERFGFPVIWVGANGCWYGCAGLNTTWALRLSLQWALLRAQNESTCLITQGVEAPSVHLEEKASSSLVIPSGERSAQAEILQLSLQALKRNRKRLLTFDMAMEPFLREGLGGVVGVLVREEDAL</sequence>
<reference evidence="2" key="1">
    <citation type="submission" date="2016-01" db="EMBL/GenBank/DDBJ databases">
        <title>Draft genome of Chromobacterium sp. F49.</title>
        <authorList>
            <person name="Hong K.W."/>
        </authorList>
    </citation>
    <scope>NUCLEOTIDE SEQUENCE [LARGE SCALE GENOMIC DNA]</scope>
    <source>
        <strain evidence="2">M63</strain>
    </source>
</reference>
<evidence type="ECO:0000313" key="2">
    <source>
        <dbReference type="Proteomes" id="UP000076563"/>
    </source>
</evidence>
<keyword evidence="2" id="KW-1185">Reference proteome</keyword>
<evidence type="ECO:0000313" key="1">
    <source>
        <dbReference type="EMBL" id="KZE81202.1"/>
    </source>
</evidence>
<dbReference type="Gene3D" id="3.40.50.720">
    <property type="entry name" value="NAD(P)-binding Rossmann-like Domain"/>
    <property type="match status" value="1"/>
</dbReference>
<accession>A0A165RE61</accession>